<evidence type="ECO:0000256" key="1">
    <source>
        <dbReference type="ARBA" id="ARBA00010254"/>
    </source>
</evidence>
<name>A0A1F4UDR5_UNCW3</name>
<comment type="similarity">
    <text evidence="1 6">Belongs to the universal ribosomal protein uS17 family.</text>
</comment>
<evidence type="ECO:0000256" key="4">
    <source>
        <dbReference type="ARBA" id="ARBA00022980"/>
    </source>
</evidence>
<dbReference type="NCBIfam" id="NF004123">
    <property type="entry name" value="PRK05610.1"/>
    <property type="match status" value="1"/>
</dbReference>
<dbReference type="GO" id="GO:0006412">
    <property type="term" value="P:translation"/>
    <property type="evidence" value="ECO:0007669"/>
    <property type="project" value="UniProtKB-UniRule"/>
</dbReference>
<dbReference type="SUPFAM" id="SSF50249">
    <property type="entry name" value="Nucleic acid-binding proteins"/>
    <property type="match status" value="1"/>
</dbReference>
<dbReference type="InterPro" id="IPR000266">
    <property type="entry name" value="Ribosomal_uS17"/>
</dbReference>
<comment type="subunit">
    <text evidence="6">Part of the 30S ribosomal subunit.</text>
</comment>
<dbReference type="NCBIfam" id="TIGR03635">
    <property type="entry name" value="uS17_bact"/>
    <property type="match status" value="1"/>
</dbReference>
<evidence type="ECO:0000313" key="8">
    <source>
        <dbReference type="Proteomes" id="UP000177025"/>
    </source>
</evidence>
<keyword evidence="5 6" id="KW-0687">Ribonucleoprotein</keyword>
<dbReference type="Pfam" id="PF00366">
    <property type="entry name" value="Ribosomal_S17"/>
    <property type="match status" value="1"/>
</dbReference>
<dbReference type="Gene3D" id="2.40.50.140">
    <property type="entry name" value="Nucleic acid-binding proteins"/>
    <property type="match status" value="1"/>
</dbReference>
<keyword evidence="3 6" id="KW-0694">RNA-binding</keyword>
<evidence type="ECO:0000256" key="3">
    <source>
        <dbReference type="ARBA" id="ARBA00022884"/>
    </source>
</evidence>
<dbReference type="AlphaFoldDB" id="A0A1F4UDR5"/>
<accession>A0A1F4UDR5</accession>
<gene>
    <name evidence="6" type="primary">rpsQ</name>
    <name evidence="7" type="ORF">A2Y85_00055</name>
</gene>
<dbReference type="HAMAP" id="MF_01345_B">
    <property type="entry name" value="Ribosomal_uS17_B"/>
    <property type="match status" value="1"/>
</dbReference>
<protein>
    <recommendedName>
        <fullName evidence="6">Small ribosomal subunit protein uS17</fullName>
    </recommendedName>
</protein>
<dbReference type="InterPro" id="IPR019984">
    <property type="entry name" value="Ribosomal_uS17_bact/chlr"/>
</dbReference>
<dbReference type="Proteomes" id="UP000177025">
    <property type="component" value="Unassembled WGS sequence"/>
</dbReference>
<dbReference type="PANTHER" id="PTHR10744">
    <property type="entry name" value="40S RIBOSOMAL PROTEIN S11 FAMILY MEMBER"/>
    <property type="match status" value="1"/>
</dbReference>
<dbReference type="GO" id="GO:0022627">
    <property type="term" value="C:cytosolic small ribosomal subunit"/>
    <property type="evidence" value="ECO:0007669"/>
    <property type="project" value="UniProtKB-UniRule"/>
</dbReference>
<evidence type="ECO:0000256" key="2">
    <source>
        <dbReference type="ARBA" id="ARBA00022730"/>
    </source>
</evidence>
<organism evidence="7 8">
    <name type="scientific">candidate division WOR-3 bacterium RBG_13_43_14</name>
    <dbReference type="NCBI Taxonomy" id="1802590"/>
    <lineage>
        <taxon>Bacteria</taxon>
        <taxon>Bacteria division WOR-3</taxon>
    </lineage>
</organism>
<dbReference type="EMBL" id="MEUM01000038">
    <property type="protein sequence ID" value="OGC43074.1"/>
    <property type="molecule type" value="Genomic_DNA"/>
</dbReference>
<dbReference type="CDD" id="cd00364">
    <property type="entry name" value="Ribosomal_uS17"/>
    <property type="match status" value="1"/>
</dbReference>
<dbReference type="GO" id="GO:0019843">
    <property type="term" value="F:rRNA binding"/>
    <property type="evidence" value="ECO:0007669"/>
    <property type="project" value="UniProtKB-UniRule"/>
</dbReference>
<keyword evidence="2 6" id="KW-0699">rRNA-binding</keyword>
<reference evidence="7 8" key="1">
    <citation type="journal article" date="2016" name="Nat. Commun.">
        <title>Thousands of microbial genomes shed light on interconnected biogeochemical processes in an aquifer system.</title>
        <authorList>
            <person name="Anantharaman K."/>
            <person name="Brown C.T."/>
            <person name="Hug L.A."/>
            <person name="Sharon I."/>
            <person name="Castelle C.J."/>
            <person name="Probst A.J."/>
            <person name="Thomas B.C."/>
            <person name="Singh A."/>
            <person name="Wilkins M.J."/>
            <person name="Karaoz U."/>
            <person name="Brodie E.L."/>
            <person name="Williams K.H."/>
            <person name="Hubbard S.S."/>
            <person name="Banfield J.F."/>
        </authorList>
    </citation>
    <scope>NUCLEOTIDE SEQUENCE [LARGE SCALE GENOMIC DNA]</scope>
</reference>
<comment type="caution">
    <text evidence="7">The sequence shown here is derived from an EMBL/GenBank/DDBJ whole genome shotgun (WGS) entry which is preliminary data.</text>
</comment>
<dbReference type="PRINTS" id="PR00973">
    <property type="entry name" value="RIBOSOMALS17"/>
</dbReference>
<sequence length="81" mass="9718">MGVSMRKRKVGIVISDKPQKTIVVKITNYVQHPRYKKYIRQNTKVHVHDEKNEYKTGEKVMIEATRPISKLKRWRVIRRVT</sequence>
<dbReference type="PANTHER" id="PTHR10744:SF1">
    <property type="entry name" value="SMALL RIBOSOMAL SUBUNIT PROTEIN US17M"/>
    <property type="match status" value="1"/>
</dbReference>
<evidence type="ECO:0000256" key="6">
    <source>
        <dbReference type="HAMAP-Rule" id="MF_01345"/>
    </source>
</evidence>
<evidence type="ECO:0000256" key="5">
    <source>
        <dbReference type="ARBA" id="ARBA00023274"/>
    </source>
</evidence>
<dbReference type="GO" id="GO:0003735">
    <property type="term" value="F:structural constituent of ribosome"/>
    <property type="evidence" value="ECO:0007669"/>
    <property type="project" value="UniProtKB-UniRule"/>
</dbReference>
<evidence type="ECO:0000313" key="7">
    <source>
        <dbReference type="EMBL" id="OGC43074.1"/>
    </source>
</evidence>
<comment type="function">
    <text evidence="6">One of the primary rRNA binding proteins, it binds specifically to the 5'-end of 16S ribosomal RNA.</text>
</comment>
<proteinExistence type="inferred from homology"/>
<keyword evidence="4 6" id="KW-0689">Ribosomal protein</keyword>
<dbReference type="InterPro" id="IPR012340">
    <property type="entry name" value="NA-bd_OB-fold"/>
</dbReference>